<feature type="domain" description="PAS" evidence="1">
    <location>
        <begin position="9"/>
        <end position="79"/>
    </location>
</feature>
<dbReference type="InterPro" id="IPR001633">
    <property type="entry name" value="EAL_dom"/>
</dbReference>
<dbReference type="PANTHER" id="PTHR44757">
    <property type="entry name" value="DIGUANYLATE CYCLASE DGCP"/>
    <property type="match status" value="1"/>
</dbReference>
<evidence type="ECO:0000313" key="5">
    <source>
        <dbReference type="EMBL" id="PKR88737.1"/>
    </source>
</evidence>
<dbReference type="CDD" id="cd00130">
    <property type="entry name" value="PAS"/>
    <property type="match status" value="2"/>
</dbReference>
<evidence type="ECO:0000259" key="3">
    <source>
        <dbReference type="PROSITE" id="PS50883"/>
    </source>
</evidence>
<name>A0A1I4V436_9HYPH</name>
<feature type="domain" description="EAL" evidence="3">
    <location>
        <begin position="429"/>
        <end position="682"/>
    </location>
</feature>
<dbReference type="SUPFAM" id="SSF55785">
    <property type="entry name" value="PYP-like sensor domain (PAS domain)"/>
    <property type="match status" value="2"/>
</dbReference>
<keyword evidence="6" id="KW-1185">Reference proteome</keyword>
<dbReference type="InterPro" id="IPR035919">
    <property type="entry name" value="EAL_sf"/>
</dbReference>
<dbReference type="Pfam" id="PF08447">
    <property type="entry name" value="PAS_3"/>
    <property type="match status" value="1"/>
</dbReference>
<dbReference type="SUPFAM" id="SSF141868">
    <property type="entry name" value="EAL domain-like"/>
    <property type="match status" value="1"/>
</dbReference>
<dbReference type="PROSITE" id="PS50883">
    <property type="entry name" value="EAL"/>
    <property type="match status" value="1"/>
</dbReference>
<dbReference type="SMART" id="SM00267">
    <property type="entry name" value="GGDEF"/>
    <property type="match status" value="1"/>
</dbReference>
<dbReference type="SMART" id="SM00086">
    <property type="entry name" value="PAC"/>
    <property type="match status" value="2"/>
</dbReference>
<dbReference type="InterPro" id="IPR043128">
    <property type="entry name" value="Rev_trsase/Diguanyl_cyclase"/>
</dbReference>
<dbReference type="GO" id="GO:0003824">
    <property type="term" value="F:catalytic activity"/>
    <property type="evidence" value="ECO:0007669"/>
    <property type="project" value="UniProtKB-ARBA"/>
</dbReference>
<reference evidence="5 6" key="1">
    <citation type="submission" date="2017-12" db="EMBL/GenBank/DDBJ databases">
        <title>Anaerobic carbon monoxide metabolism by Pleomorphomonas carboxyditropha sp. nov., a new mesophilic hydrogenogenic carboxidotroph.</title>
        <authorList>
            <person name="Esquivel-Elizondo S."/>
            <person name="Krajmalnik-Brown R."/>
        </authorList>
    </citation>
    <scope>NUCLEOTIDE SEQUENCE [LARGE SCALE GENOMIC DNA]</scope>
    <source>
        <strain evidence="5 6">R5-392</strain>
    </source>
</reference>
<protein>
    <submittedName>
        <fullName evidence="5">Diguanylate cyclase</fullName>
    </submittedName>
</protein>
<dbReference type="Proteomes" id="UP000233491">
    <property type="component" value="Unassembled WGS sequence"/>
</dbReference>
<dbReference type="NCBIfam" id="TIGR00229">
    <property type="entry name" value="sensory_box"/>
    <property type="match status" value="2"/>
</dbReference>
<dbReference type="InterPro" id="IPR029787">
    <property type="entry name" value="Nucleotide_cyclase"/>
</dbReference>
<evidence type="ECO:0000259" key="4">
    <source>
        <dbReference type="PROSITE" id="PS50887"/>
    </source>
</evidence>
<dbReference type="InterPro" id="IPR000160">
    <property type="entry name" value="GGDEF_dom"/>
</dbReference>
<dbReference type="SMART" id="SM00091">
    <property type="entry name" value="PAS"/>
    <property type="match status" value="2"/>
</dbReference>
<gene>
    <name evidence="5" type="ORF">CXZ10_13405</name>
</gene>
<dbReference type="PANTHER" id="PTHR44757:SF2">
    <property type="entry name" value="BIOFILM ARCHITECTURE MAINTENANCE PROTEIN MBAA"/>
    <property type="match status" value="1"/>
</dbReference>
<evidence type="ECO:0000259" key="2">
    <source>
        <dbReference type="PROSITE" id="PS50113"/>
    </source>
</evidence>
<dbReference type="Gene3D" id="3.30.450.20">
    <property type="entry name" value="PAS domain"/>
    <property type="match status" value="2"/>
</dbReference>
<evidence type="ECO:0000313" key="6">
    <source>
        <dbReference type="Proteomes" id="UP000233491"/>
    </source>
</evidence>
<dbReference type="OrthoDB" id="9814202at2"/>
<feature type="domain" description="GGDEF" evidence="4">
    <location>
        <begin position="287"/>
        <end position="420"/>
    </location>
</feature>
<dbReference type="Pfam" id="PF00990">
    <property type="entry name" value="GGDEF"/>
    <property type="match status" value="1"/>
</dbReference>
<dbReference type="InterPro" id="IPR000014">
    <property type="entry name" value="PAS"/>
</dbReference>
<dbReference type="InterPro" id="IPR013655">
    <property type="entry name" value="PAS_fold_3"/>
</dbReference>
<dbReference type="NCBIfam" id="TIGR00254">
    <property type="entry name" value="GGDEF"/>
    <property type="match status" value="1"/>
</dbReference>
<dbReference type="InterPro" id="IPR000700">
    <property type="entry name" value="PAS-assoc_C"/>
</dbReference>
<dbReference type="InterPro" id="IPR035965">
    <property type="entry name" value="PAS-like_dom_sf"/>
</dbReference>
<accession>A0A1I4V436</accession>
<dbReference type="PROSITE" id="PS50887">
    <property type="entry name" value="GGDEF"/>
    <property type="match status" value="1"/>
</dbReference>
<dbReference type="PROSITE" id="PS50113">
    <property type="entry name" value="PAC"/>
    <property type="match status" value="1"/>
</dbReference>
<dbReference type="CDD" id="cd01949">
    <property type="entry name" value="GGDEF"/>
    <property type="match status" value="1"/>
</dbReference>
<dbReference type="SUPFAM" id="SSF55073">
    <property type="entry name" value="Nucleotide cyclase"/>
    <property type="match status" value="1"/>
</dbReference>
<dbReference type="Gene3D" id="3.20.20.450">
    <property type="entry name" value="EAL domain"/>
    <property type="match status" value="1"/>
</dbReference>
<sequence>MRQAEDRDPDRLMRAILSRAPVGIAVIDYDGHYISVNPAYAEIYGYADEEMIGRNFMMIFPGESQAAVMIRHQDFLNAGAPFSGEWNVVRRDGERRVVWASSVSFPSGNGRPYRLVYVLDITDQKKAQEQERIAATVYQTTSEAIMVIDANQRIIAVNPAFTRLTGWTFAEVEGRNPRMFRSERHDEAFYAEIARVVEAEGVWAGELWDQRKSGEHYLRETTVTVVKDALGQVKNYVVVFSDITARKSAEDIIRWQANYDSVTGLPNRHMFGDRLAQGARQAAESGKTMALLLIDLDRFKEVNDTLGHSAGDRLLAKISARLRESERPGDTIARIGGDEFALILTDVADASEVEAIARGVLGHFETPVKIDYELVFITASVGISLYPGDTQSLEELFRNADQALYAAKGFGRNCLHFFTPVLQRAANTRMRLATDLRQALAEQQFVVHYQPVIDLKTGRIVKAEALLRWNHPTRGLVSPGTFVPLAEEAGLIVPVDDWVARQAIAEVARCRRLGVADFQIAVNQSPAQFRSAAFDGIGWVQELSRQGLDGSAICIEITEGLLLNAEPLVLANLIAFRDAGIEIAIDDFGTGYSSLAYLRKFDIDTLKIDRSFVANLEGAGLDICEAIIVMAHRLGLTVVAEGVETERQRNVLKSIGCDYAQGYLFSQAVSAEAFEAMLVEQMGGASADERWKESAE</sequence>
<organism evidence="5 6">
    <name type="scientific">Pleomorphomonas diazotrophica</name>
    <dbReference type="NCBI Taxonomy" id="1166257"/>
    <lineage>
        <taxon>Bacteria</taxon>
        <taxon>Pseudomonadati</taxon>
        <taxon>Pseudomonadota</taxon>
        <taxon>Alphaproteobacteria</taxon>
        <taxon>Hyphomicrobiales</taxon>
        <taxon>Pleomorphomonadaceae</taxon>
        <taxon>Pleomorphomonas</taxon>
    </lineage>
</organism>
<feature type="domain" description="PAC" evidence="2">
    <location>
        <begin position="203"/>
        <end position="255"/>
    </location>
</feature>
<evidence type="ECO:0000259" key="1">
    <source>
        <dbReference type="PROSITE" id="PS50112"/>
    </source>
</evidence>
<feature type="domain" description="PAS" evidence="1">
    <location>
        <begin position="130"/>
        <end position="200"/>
    </location>
</feature>
<comment type="caution">
    <text evidence="5">The sequence shown here is derived from an EMBL/GenBank/DDBJ whole genome shotgun (WGS) entry which is preliminary data.</text>
</comment>
<dbReference type="Pfam" id="PF00563">
    <property type="entry name" value="EAL"/>
    <property type="match status" value="1"/>
</dbReference>
<dbReference type="EMBL" id="PJNW01000010">
    <property type="protein sequence ID" value="PKR88737.1"/>
    <property type="molecule type" value="Genomic_DNA"/>
</dbReference>
<dbReference type="InterPro" id="IPR001610">
    <property type="entry name" value="PAC"/>
</dbReference>
<dbReference type="PROSITE" id="PS50112">
    <property type="entry name" value="PAS"/>
    <property type="match status" value="2"/>
</dbReference>
<dbReference type="SMART" id="SM00052">
    <property type="entry name" value="EAL"/>
    <property type="match status" value="1"/>
</dbReference>
<dbReference type="FunFam" id="3.30.70.270:FF:000001">
    <property type="entry name" value="Diguanylate cyclase domain protein"/>
    <property type="match status" value="1"/>
</dbReference>
<dbReference type="CDD" id="cd01948">
    <property type="entry name" value="EAL"/>
    <property type="match status" value="1"/>
</dbReference>
<dbReference type="Pfam" id="PF13426">
    <property type="entry name" value="PAS_9"/>
    <property type="match status" value="1"/>
</dbReference>
<dbReference type="InterPro" id="IPR052155">
    <property type="entry name" value="Biofilm_reg_signaling"/>
</dbReference>
<proteinExistence type="predicted"/>
<dbReference type="Gene3D" id="3.30.70.270">
    <property type="match status" value="1"/>
</dbReference>
<dbReference type="AlphaFoldDB" id="A0A1I4V436"/>